<comment type="similarity">
    <text evidence="1">Belongs to the aspartate/ornithine carbamoyltransferase superfamily. OTCase family.</text>
</comment>
<reference evidence="6" key="1">
    <citation type="submission" date="2022-07" db="EMBL/GenBank/DDBJ databases">
        <title>Genome Sequence of Physisporinus lineatus.</title>
        <authorList>
            <person name="Buettner E."/>
        </authorList>
    </citation>
    <scope>NUCLEOTIDE SEQUENCE</scope>
    <source>
        <strain evidence="6">VT162</strain>
    </source>
</reference>
<dbReference type="GO" id="GO:0019240">
    <property type="term" value="P:citrulline biosynthetic process"/>
    <property type="evidence" value="ECO:0007669"/>
    <property type="project" value="TreeGrafter"/>
</dbReference>
<dbReference type="GO" id="GO:0004585">
    <property type="term" value="F:ornithine carbamoyltransferase activity"/>
    <property type="evidence" value="ECO:0007669"/>
    <property type="project" value="UniProtKB-EC"/>
</dbReference>
<dbReference type="GO" id="GO:0016597">
    <property type="term" value="F:amino acid binding"/>
    <property type="evidence" value="ECO:0007669"/>
    <property type="project" value="InterPro"/>
</dbReference>
<name>A0AAD5V0Q6_9APHY</name>
<dbReference type="PANTHER" id="PTHR45753">
    <property type="entry name" value="ORNITHINE CARBAMOYLTRANSFERASE, MITOCHONDRIAL"/>
    <property type="match status" value="1"/>
</dbReference>
<evidence type="ECO:0000256" key="4">
    <source>
        <dbReference type="SAM" id="MobiDB-lite"/>
    </source>
</evidence>
<evidence type="ECO:0000259" key="5">
    <source>
        <dbReference type="Pfam" id="PF02729"/>
    </source>
</evidence>
<dbReference type="EC" id="2.1.3.3" evidence="2"/>
<protein>
    <recommendedName>
        <fullName evidence="2">ornithine carbamoyltransferase</fullName>
        <ecNumber evidence="2">2.1.3.3</ecNumber>
    </recommendedName>
</protein>
<feature type="region of interest" description="Disordered" evidence="4">
    <location>
        <begin position="34"/>
        <end position="54"/>
    </location>
</feature>
<evidence type="ECO:0000313" key="7">
    <source>
        <dbReference type="Proteomes" id="UP001212997"/>
    </source>
</evidence>
<dbReference type="InterPro" id="IPR002292">
    <property type="entry name" value="Orn/put_carbamltrans"/>
</dbReference>
<comment type="caution">
    <text evidence="6">The sequence shown here is derived from an EMBL/GenBank/DDBJ whole genome shotgun (WGS) entry which is preliminary data.</text>
</comment>
<dbReference type="GO" id="GO:0005739">
    <property type="term" value="C:mitochondrion"/>
    <property type="evidence" value="ECO:0007669"/>
    <property type="project" value="TreeGrafter"/>
</dbReference>
<dbReference type="Gene3D" id="3.40.50.1370">
    <property type="entry name" value="Aspartate/ornithine carbamoyltransferase"/>
    <property type="match status" value="1"/>
</dbReference>
<organism evidence="6 7">
    <name type="scientific">Meripilus lineatus</name>
    <dbReference type="NCBI Taxonomy" id="2056292"/>
    <lineage>
        <taxon>Eukaryota</taxon>
        <taxon>Fungi</taxon>
        <taxon>Dikarya</taxon>
        <taxon>Basidiomycota</taxon>
        <taxon>Agaricomycotina</taxon>
        <taxon>Agaricomycetes</taxon>
        <taxon>Polyporales</taxon>
        <taxon>Meripilaceae</taxon>
        <taxon>Meripilus</taxon>
    </lineage>
</organism>
<keyword evidence="3" id="KW-0808">Transferase</keyword>
<evidence type="ECO:0000256" key="3">
    <source>
        <dbReference type="ARBA" id="ARBA00022679"/>
    </source>
</evidence>
<dbReference type="InterPro" id="IPR036901">
    <property type="entry name" value="Asp/Orn_carbamoylTrfase_sf"/>
</dbReference>
<accession>A0AAD5V0Q6</accession>
<sequence length="138" mass="15045">MTLADLSPAQINRIITHAHSLKTTSLPWLAPSYTSQRPGTFSSSSKKKRRPLRMPSQSLFSKSIALLFNKRSTRTRVSAETAAVLLGGRALFLGSEDIQLGVNETVRDSARVIGGMCQGIFARVGDHSEIEVKIPIIP</sequence>
<gene>
    <name evidence="6" type="ORF">NLI96_g6913</name>
</gene>
<keyword evidence="7" id="KW-1185">Reference proteome</keyword>
<dbReference type="PROSITE" id="PS00097">
    <property type="entry name" value="CARBAMOYLTRANSFERASE"/>
    <property type="match status" value="1"/>
</dbReference>
<dbReference type="Pfam" id="PF02729">
    <property type="entry name" value="OTCace_N"/>
    <property type="match status" value="1"/>
</dbReference>
<dbReference type="PANTHER" id="PTHR45753:SF3">
    <property type="entry name" value="ORNITHINE TRANSCARBAMYLASE, MITOCHONDRIAL"/>
    <property type="match status" value="1"/>
</dbReference>
<dbReference type="SUPFAM" id="SSF53671">
    <property type="entry name" value="Aspartate/ornithine carbamoyltransferase"/>
    <property type="match status" value="1"/>
</dbReference>
<evidence type="ECO:0000256" key="2">
    <source>
        <dbReference type="ARBA" id="ARBA00013007"/>
    </source>
</evidence>
<dbReference type="AlphaFoldDB" id="A0AAD5V0Q6"/>
<dbReference type="Proteomes" id="UP001212997">
    <property type="component" value="Unassembled WGS sequence"/>
</dbReference>
<dbReference type="InterPro" id="IPR006132">
    <property type="entry name" value="Asp/Orn_carbamoyltranf_P-bd"/>
</dbReference>
<evidence type="ECO:0000313" key="6">
    <source>
        <dbReference type="EMBL" id="KAJ3482539.1"/>
    </source>
</evidence>
<dbReference type="GO" id="GO:0042450">
    <property type="term" value="P:L-arginine biosynthetic process via ornithine"/>
    <property type="evidence" value="ECO:0007669"/>
    <property type="project" value="TreeGrafter"/>
</dbReference>
<dbReference type="PRINTS" id="PR00102">
    <property type="entry name" value="OTCASE"/>
</dbReference>
<proteinExistence type="inferred from homology"/>
<feature type="domain" description="Aspartate/ornithine carbamoyltransferase carbamoyl-P binding" evidence="5">
    <location>
        <begin position="2"/>
        <end position="136"/>
    </location>
</feature>
<dbReference type="EMBL" id="JANAWD010000268">
    <property type="protein sequence ID" value="KAJ3482539.1"/>
    <property type="molecule type" value="Genomic_DNA"/>
</dbReference>
<evidence type="ECO:0000256" key="1">
    <source>
        <dbReference type="ARBA" id="ARBA00007805"/>
    </source>
</evidence>
<dbReference type="InterPro" id="IPR006130">
    <property type="entry name" value="Asp/Orn_carbamoylTrfase"/>
</dbReference>